<evidence type="ECO:0000313" key="3">
    <source>
        <dbReference type="Proteomes" id="UP000601789"/>
    </source>
</evidence>
<evidence type="ECO:0000313" key="2">
    <source>
        <dbReference type="EMBL" id="MBI1622478.1"/>
    </source>
</evidence>
<reference evidence="2 3" key="1">
    <citation type="submission" date="2020-10" db="EMBL/GenBank/DDBJ databases">
        <title>Aquamicrobium zhengzhouensis sp. nov., a exopolysaccharide producing bacterium isolated from farmland soil.</title>
        <authorList>
            <person name="Wang X."/>
        </authorList>
    </citation>
    <scope>NUCLEOTIDE SEQUENCE [LARGE SCALE GENOMIC DNA]</scope>
    <source>
        <strain evidence="3">cd-1</strain>
    </source>
</reference>
<comment type="caution">
    <text evidence="2">The sequence shown here is derived from an EMBL/GenBank/DDBJ whole genome shotgun (WGS) entry which is preliminary data.</text>
</comment>
<gene>
    <name evidence="2" type="ORF">IOD40_17610</name>
</gene>
<name>A0ABS0SIT2_9HYPH</name>
<evidence type="ECO:0000256" key="1">
    <source>
        <dbReference type="SAM" id="SignalP"/>
    </source>
</evidence>
<dbReference type="Proteomes" id="UP000601789">
    <property type="component" value="Unassembled WGS sequence"/>
</dbReference>
<sequence>MRLILAAMIAALSGGTAMASGGVTCDFEDEKAQISINGGVTRGMGGALFSFAGEANIKDADIAKDLQATTFDRSHVAQYWLDEDGLKLKLYRERDGDLPHGFVEVTVTSPTDGETQGSYRVEIYDMTNPSEGEAEIASYSGHITCLAE</sequence>
<accession>A0ABS0SIT2</accession>
<proteinExistence type="predicted"/>
<feature type="chain" id="PRO_5045566090" evidence="1">
    <location>
        <begin position="20"/>
        <end position="148"/>
    </location>
</feature>
<protein>
    <submittedName>
        <fullName evidence="2">Uncharacterized protein</fullName>
    </submittedName>
</protein>
<keyword evidence="1" id="KW-0732">Signal</keyword>
<organism evidence="2 3">
    <name type="scientific">Aquamicrobium zhengzhouense</name>
    <dbReference type="NCBI Taxonomy" id="2781738"/>
    <lineage>
        <taxon>Bacteria</taxon>
        <taxon>Pseudomonadati</taxon>
        <taxon>Pseudomonadota</taxon>
        <taxon>Alphaproteobacteria</taxon>
        <taxon>Hyphomicrobiales</taxon>
        <taxon>Phyllobacteriaceae</taxon>
        <taxon>Aquamicrobium</taxon>
    </lineage>
</organism>
<dbReference type="RefSeq" id="WP_198478015.1">
    <property type="nucleotide sequence ID" value="NZ_JADGMQ010000017.1"/>
</dbReference>
<keyword evidence="3" id="KW-1185">Reference proteome</keyword>
<feature type="signal peptide" evidence="1">
    <location>
        <begin position="1"/>
        <end position="19"/>
    </location>
</feature>
<dbReference type="EMBL" id="JADGMQ010000017">
    <property type="protein sequence ID" value="MBI1622478.1"/>
    <property type="molecule type" value="Genomic_DNA"/>
</dbReference>